<feature type="domain" description="HpcH/HpaI aldolase/citrate lyase" evidence="4">
    <location>
        <begin position="2"/>
        <end position="205"/>
    </location>
</feature>
<dbReference type="InterPro" id="IPR050251">
    <property type="entry name" value="HpcH-HpaI_aldolase"/>
</dbReference>
<dbReference type="Proteomes" id="UP000562124">
    <property type="component" value="Unassembled WGS sequence"/>
</dbReference>
<evidence type="ECO:0000256" key="2">
    <source>
        <dbReference type="ARBA" id="ARBA00022723"/>
    </source>
</evidence>
<evidence type="ECO:0000313" key="6">
    <source>
        <dbReference type="Proteomes" id="UP000562124"/>
    </source>
</evidence>
<dbReference type="PANTHER" id="PTHR30502:SF0">
    <property type="entry name" value="PHOSPHOENOLPYRUVATE CARBOXYLASE FAMILY PROTEIN"/>
    <property type="match status" value="1"/>
</dbReference>
<keyword evidence="3" id="KW-0456">Lyase</keyword>
<proteinExistence type="inferred from homology"/>
<dbReference type="GO" id="GO:0046872">
    <property type="term" value="F:metal ion binding"/>
    <property type="evidence" value="ECO:0007669"/>
    <property type="project" value="UniProtKB-KW"/>
</dbReference>
<reference evidence="5 6" key="1">
    <citation type="submission" date="2020-04" db="EMBL/GenBank/DDBJ databases">
        <title>Sequencing and Assembly of C. fimi.</title>
        <authorList>
            <person name="Ramsey A.R."/>
        </authorList>
    </citation>
    <scope>NUCLEOTIDE SEQUENCE [LARGE SCALE GENOMIC DNA]</scope>
    <source>
        <strain evidence="5 6">SB</strain>
    </source>
</reference>
<keyword evidence="2" id="KW-0479">Metal-binding</keyword>
<gene>
    <name evidence="5" type="ORF">HIR71_14250</name>
</gene>
<comment type="similarity">
    <text evidence="1">Belongs to the HpcH/HpaI aldolase family.</text>
</comment>
<dbReference type="InterPro" id="IPR005000">
    <property type="entry name" value="Aldolase/citrate-lyase_domain"/>
</dbReference>
<evidence type="ECO:0000259" key="4">
    <source>
        <dbReference type="Pfam" id="PF03328"/>
    </source>
</evidence>
<organism evidence="5 6">
    <name type="scientific">Cellulomonas fimi</name>
    <dbReference type="NCBI Taxonomy" id="1708"/>
    <lineage>
        <taxon>Bacteria</taxon>
        <taxon>Bacillati</taxon>
        <taxon>Actinomycetota</taxon>
        <taxon>Actinomycetes</taxon>
        <taxon>Micrococcales</taxon>
        <taxon>Cellulomonadaceae</taxon>
        <taxon>Cellulomonas</taxon>
    </lineage>
</organism>
<comment type="caution">
    <text evidence="5">The sequence shown here is derived from an EMBL/GenBank/DDBJ whole genome shotgun (WGS) entry which is preliminary data.</text>
</comment>
<protein>
    <submittedName>
        <fullName evidence="5">2,4-dihydroxyhept-2-ene-1,7-dioic acid aldolase</fullName>
    </submittedName>
</protein>
<dbReference type="EMBL" id="JABCJJ010000032">
    <property type="protein sequence ID" value="NMR21361.1"/>
    <property type="molecule type" value="Genomic_DNA"/>
</dbReference>
<dbReference type="InterPro" id="IPR040442">
    <property type="entry name" value="Pyrv_kinase-like_dom_sf"/>
</dbReference>
<dbReference type="GO" id="GO:0005737">
    <property type="term" value="C:cytoplasm"/>
    <property type="evidence" value="ECO:0007669"/>
    <property type="project" value="TreeGrafter"/>
</dbReference>
<name>A0A7Y0QHN2_CELFI</name>
<keyword evidence="6" id="KW-1185">Reference proteome</keyword>
<accession>A0A7Y0QHN2</accession>
<dbReference type="PANTHER" id="PTHR30502">
    <property type="entry name" value="2-KETO-3-DEOXY-L-RHAMNONATE ALDOLASE"/>
    <property type="match status" value="1"/>
</dbReference>
<sequence length="225" mass="23186">MALAGFDFVVLDLEHSPMTTETASTLIAVANGRGLCPLVRVPDHSPAWIQRVLDAGAAGVLAPHVDSVEQALAVTRPARFEPDGSRGVGPTSRAGDWGLRPMGEYLAEGAHVAVIGQVESDAGVRATADILAEKRLDAVFVGPADLSVSLGRSADHPDVTSRIRTVVDACREAEVPVGTAIGADPARAAQLGREGFAFVMVSNDATILGSGGAGLVRDFRSAVGD</sequence>
<evidence type="ECO:0000256" key="3">
    <source>
        <dbReference type="ARBA" id="ARBA00023239"/>
    </source>
</evidence>
<dbReference type="AlphaFoldDB" id="A0A7Y0QHN2"/>
<dbReference type="InterPro" id="IPR015813">
    <property type="entry name" value="Pyrv/PenolPyrv_kinase-like_dom"/>
</dbReference>
<evidence type="ECO:0000313" key="5">
    <source>
        <dbReference type="EMBL" id="NMR21361.1"/>
    </source>
</evidence>
<evidence type="ECO:0000256" key="1">
    <source>
        <dbReference type="ARBA" id="ARBA00005568"/>
    </source>
</evidence>
<dbReference type="Gene3D" id="3.20.20.60">
    <property type="entry name" value="Phosphoenolpyruvate-binding domains"/>
    <property type="match status" value="1"/>
</dbReference>
<dbReference type="SUPFAM" id="SSF51621">
    <property type="entry name" value="Phosphoenolpyruvate/pyruvate domain"/>
    <property type="match status" value="1"/>
</dbReference>
<dbReference type="GO" id="GO:0016832">
    <property type="term" value="F:aldehyde-lyase activity"/>
    <property type="evidence" value="ECO:0007669"/>
    <property type="project" value="TreeGrafter"/>
</dbReference>
<dbReference type="Pfam" id="PF03328">
    <property type="entry name" value="HpcH_HpaI"/>
    <property type="match status" value="1"/>
</dbReference>